<dbReference type="PANTHER" id="PTHR37291">
    <property type="entry name" value="5-METHYLCYTOSINE-SPECIFIC RESTRICTION ENZYME B"/>
    <property type="match status" value="1"/>
</dbReference>
<evidence type="ECO:0000313" key="2">
    <source>
        <dbReference type="Proteomes" id="UP000010475"/>
    </source>
</evidence>
<evidence type="ECO:0008006" key="3">
    <source>
        <dbReference type="Google" id="ProtNLM"/>
    </source>
</evidence>
<dbReference type="InterPro" id="IPR052934">
    <property type="entry name" value="Methyl-DNA_Rec/Restrict_Enz"/>
</dbReference>
<dbReference type="Gene3D" id="3.40.50.300">
    <property type="entry name" value="P-loop containing nucleotide triphosphate hydrolases"/>
    <property type="match status" value="1"/>
</dbReference>
<accession>K9WYV6</accession>
<keyword evidence="2" id="KW-1185">Reference proteome</keyword>
<dbReference type="InterPro" id="IPR027417">
    <property type="entry name" value="P-loop_NTPase"/>
</dbReference>
<proteinExistence type="predicted"/>
<sequence>MSENEQKIKPIQKILFGSPGTGKSYKVREIAKQELGIEWNEQTQSLKNTIKTVFHPEYTYFYFVGKLLPRTDGSSSVIYKFYEGHFLRALGLAYKKIIDGTNENVLLVIDELNRGNAAAIFGAIFQLLDREDDYWSTYEVNLSELEIVGLWRTMGSVIINEHITLDSSSFSSVTNLAEKYLRENNNYNALRVLENLKNGSITIPHNLSIIATINTSDESIYYLDSAFKRRWDWEYIDAPNSKSKIPDEIKDITVIMWFDDGCVIYYWSSLVIKLNEFIKSKHESIRRIEDKQIGWWFLKADENNEITHSAIRNKLMFYLWDSVFAKDKRPLEELLGKKLITYADFANLSYEFVDKIAPEEVKDIKDTDSDDTPFY</sequence>
<dbReference type="RefSeq" id="WP_015208234.1">
    <property type="nucleotide sequence ID" value="NC_019757.1"/>
</dbReference>
<dbReference type="HOGENOM" id="CLU_049319_0_0_3"/>
<dbReference type="STRING" id="56107.Cylst_2784"/>
<dbReference type="Proteomes" id="UP000010475">
    <property type="component" value="Chromosome"/>
</dbReference>
<evidence type="ECO:0000313" key="1">
    <source>
        <dbReference type="EMBL" id="AFZ24981.1"/>
    </source>
</evidence>
<dbReference type="eggNOG" id="COG1401">
    <property type="taxonomic scope" value="Bacteria"/>
</dbReference>
<reference evidence="1 2" key="1">
    <citation type="submission" date="2012-06" db="EMBL/GenBank/DDBJ databases">
        <title>Finished chromosome of genome of Cylindrospermum stagnale PCC 7417.</title>
        <authorList>
            <consortium name="US DOE Joint Genome Institute"/>
            <person name="Gugger M."/>
            <person name="Coursin T."/>
            <person name="Rippka R."/>
            <person name="Tandeau De Marsac N."/>
            <person name="Huntemann M."/>
            <person name="Wei C.-L."/>
            <person name="Han J."/>
            <person name="Detter J.C."/>
            <person name="Han C."/>
            <person name="Tapia R."/>
            <person name="Chen A."/>
            <person name="Kyrpides N."/>
            <person name="Mavromatis K."/>
            <person name="Markowitz V."/>
            <person name="Szeto E."/>
            <person name="Ivanova N."/>
            <person name="Pagani I."/>
            <person name="Pati A."/>
            <person name="Goodwin L."/>
            <person name="Nordberg H.P."/>
            <person name="Cantor M.N."/>
            <person name="Hua S.X."/>
            <person name="Woyke T."/>
            <person name="Kerfeld C.A."/>
        </authorList>
    </citation>
    <scope>NUCLEOTIDE SEQUENCE [LARGE SCALE GENOMIC DNA]</scope>
    <source>
        <strain evidence="1 2">PCC 7417</strain>
    </source>
</reference>
<dbReference type="AlphaFoldDB" id="K9WYV6"/>
<dbReference type="EMBL" id="CP003642">
    <property type="protein sequence ID" value="AFZ24981.1"/>
    <property type="molecule type" value="Genomic_DNA"/>
</dbReference>
<protein>
    <recommendedName>
        <fullName evidence="3">GTPase subunit of restriction endonuclease</fullName>
    </recommendedName>
</protein>
<name>K9WYV6_9NOST</name>
<dbReference type="KEGG" id="csg:Cylst_2784"/>
<dbReference type="PATRIC" id="fig|56107.3.peg.3081"/>
<dbReference type="PANTHER" id="PTHR37291:SF1">
    <property type="entry name" value="TYPE IV METHYL-DIRECTED RESTRICTION ENZYME ECOKMCRB SUBUNIT"/>
    <property type="match status" value="1"/>
</dbReference>
<organism evidence="1 2">
    <name type="scientific">Cylindrospermum stagnale PCC 7417</name>
    <dbReference type="NCBI Taxonomy" id="56107"/>
    <lineage>
        <taxon>Bacteria</taxon>
        <taxon>Bacillati</taxon>
        <taxon>Cyanobacteriota</taxon>
        <taxon>Cyanophyceae</taxon>
        <taxon>Nostocales</taxon>
        <taxon>Nostocaceae</taxon>
        <taxon>Cylindrospermum</taxon>
    </lineage>
</organism>
<gene>
    <name evidence="1" type="ORF">Cylst_2784</name>
</gene>
<dbReference type="SUPFAM" id="SSF52540">
    <property type="entry name" value="P-loop containing nucleoside triphosphate hydrolases"/>
    <property type="match status" value="1"/>
</dbReference>